<evidence type="ECO:0000256" key="1">
    <source>
        <dbReference type="ARBA" id="ARBA00023015"/>
    </source>
</evidence>
<dbReference type="PANTHER" id="PTHR30055">
    <property type="entry name" value="HTH-TYPE TRANSCRIPTIONAL REGULATOR RUTR"/>
    <property type="match status" value="1"/>
</dbReference>
<dbReference type="PROSITE" id="PS50977">
    <property type="entry name" value="HTH_TETR_2"/>
    <property type="match status" value="1"/>
</dbReference>
<keyword evidence="2 4" id="KW-0238">DNA-binding</keyword>
<feature type="compositionally biased region" description="Polar residues" evidence="5">
    <location>
        <begin position="199"/>
        <end position="210"/>
    </location>
</feature>
<feature type="region of interest" description="Disordered" evidence="5">
    <location>
        <begin position="190"/>
        <end position="210"/>
    </location>
</feature>
<dbReference type="InterPro" id="IPR001647">
    <property type="entry name" value="HTH_TetR"/>
</dbReference>
<protein>
    <submittedName>
        <fullName evidence="7">HTH-type transcriptional regulator BetI</fullName>
    </submittedName>
</protein>
<accession>A0A0F0KL25</accession>
<dbReference type="Pfam" id="PF17940">
    <property type="entry name" value="TetR_C_31"/>
    <property type="match status" value="1"/>
</dbReference>
<evidence type="ECO:0000313" key="8">
    <source>
        <dbReference type="Proteomes" id="UP000033572"/>
    </source>
</evidence>
<evidence type="ECO:0000256" key="4">
    <source>
        <dbReference type="PROSITE-ProRule" id="PRU00335"/>
    </source>
</evidence>
<evidence type="ECO:0000313" key="7">
    <source>
        <dbReference type="EMBL" id="KJL21139.1"/>
    </source>
</evidence>
<sequence length="210" mass="22756">MVRQVPHGSGRDLLVATTVGIVAEKGLRGMTFRAVAERAGVNNSLIAHHFGDRESLLAAALDWSVERSIETTGLLDLATSGAFADGLLDSVADRPELQAFQYEMILESRRNPRYKPYVSRLYTRYNEVVQASLSEHGIDDPSGAIARSAFATLDGVVLQFMAGVDPELLRAALHNLWQGLLGDDTRVQPGALATDEQPHSSNDVGLLTET</sequence>
<dbReference type="EMBL" id="JYIU01000041">
    <property type="protein sequence ID" value="KJL21139.1"/>
    <property type="molecule type" value="Genomic_DNA"/>
</dbReference>
<organism evidence="7 8">
    <name type="scientific">Microbacterium foliorum</name>
    <dbReference type="NCBI Taxonomy" id="104336"/>
    <lineage>
        <taxon>Bacteria</taxon>
        <taxon>Bacillati</taxon>
        <taxon>Actinomycetota</taxon>
        <taxon>Actinomycetes</taxon>
        <taxon>Micrococcales</taxon>
        <taxon>Microbacteriaceae</taxon>
        <taxon>Microbacterium</taxon>
    </lineage>
</organism>
<comment type="caution">
    <text evidence="7">The sequence shown here is derived from an EMBL/GenBank/DDBJ whole genome shotgun (WGS) entry which is preliminary data.</text>
</comment>
<keyword evidence="8" id="KW-1185">Reference proteome</keyword>
<dbReference type="PRINTS" id="PR00455">
    <property type="entry name" value="HTHTETR"/>
</dbReference>
<keyword evidence="3" id="KW-0804">Transcription</keyword>
<name>A0A0F0KL25_9MICO</name>
<dbReference type="GO" id="GO:0003700">
    <property type="term" value="F:DNA-binding transcription factor activity"/>
    <property type="evidence" value="ECO:0007669"/>
    <property type="project" value="TreeGrafter"/>
</dbReference>
<dbReference type="PANTHER" id="PTHR30055:SF234">
    <property type="entry name" value="HTH-TYPE TRANSCRIPTIONAL REGULATOR BETI"/>
    <property type="match status" value="1"/>
</dbReference>
<dbReference type="KEGG" id="mfol:DXT68_14305"/>
<dbReference type="SUPFAM" id="SSF48498">
    <property type="entry name" value="Tetracyclin repressor-like, C-terminal domain"/>
    <property type="match status" value="1"/>
</dbReference>
<evidence type="ECO:0000256" key="5">
    <source>
        <dbReference type="SAM" id="MobiDB-lite"/>
    </source>
</evidence>
<dbReference type="GeneID" id="94445569"/>
<dbReference type="SUPFAM" id="SSF46689">
    <property type="entry name" value="Homeodomain-like"/>
    <property type="match status" value="1"/>
</dbReference>
<dbReference type="InterPro" id="IPR036271">
    <property type="entry name" value="Tet_transcr_reg_TetR-rel_C_sf"/>
</dbReference>
<reference evidence="7 8" key="1">
    <citation type="submission" date="2015-02" db="EMBL/GenBank/DDBJ databases">
        <title>Draft genome sequences of ten Microbacterium spp. with emphasis on heavy metal contaminated environments.</title>
        <authorList>
            <person name="Corretto E."/>
        </authorList>
    </citation>
    <scope>NUCLEOTIDE SEQUENCE [LARGE SCALE GENOMIC DNA]</scope>
    <source>
        <strain evidence="7 8">DSM 12966</strain>
    </source>
</reference>
<feature type="domain" description="HTH tetR-type" evidence="6">
    <location>
        <begin position="8"/>
        <end position="68"/>
    </location>
</feature>
<dbReference type="PATRIC" id="fig|104336.4.peg.1863"/>
<dbReference type="AlphaFoldDB" id="A0A0F0KL25"/>
<dbReference type="RefSeq" id="WP_082068932.1">
    <property type="nucleotide sequence ID" value="NZ_CP031425.1"/>
</dbReference>
<dbReference type="GO" id="GO:0000976">
    <property type="term" value="F:transcription cis-regulatory region binding"/>
    <property type="evidence" value="ECO:0007669"/>
    <property type="project" value="TreeGrafter"/>
</dbReference>
<feature type="DNA-binding region" description="H-T-H motif" evidence="4">
    <location>
        <begin position="31"/>
        <end position="50"/>
    </location>
</feature>
<gene>
    <name evidence="7" type="primary">betI_5</name>
    <name evidence="7" type="ORF">RN50_01823</name>
</gene>
<dbReference type="Proteomes" id="UP000033572">
    <property type="component" value="Unassembled WGS sequence"/>
</dbReference>
<evidence type="ECO:0000256" key="3">
    <source>
        <dbReference type="ARBA" id="ARBA00023163"/>
    </source>
</evidence>
<dbReference type="Gene3D" id="1.10.357.10">
    <property type="entry name" value="Tetracycline Repressor, domain 2"/>
    <property type="match status" value="1"/>
</dbReference>
<keyword evidence="1" id="KW-0805">Transcription regulation</keyword>
<proteinExistence type="predicted"/>
<dbReference type="Pfam" id="PF00440">
    <property type="entry name" value="TetR_N"/>
    <property type="match status" value="1"/>
</dbReference>
<dbReference type="InterPro" id="IPR050109">
    <property type="entry name" value="HTH-type_TetR-like_transc_reg"/>
</dbReference>
<dbReference type="InterPro" id="IPR009057">
    <property type="entry name" value="Homeodomain-like_sf"/>
</dbReference>
<dbReference type="InterPro" id="IPR041583">
    <property type="entry name" value="TetR_C_31"/>
</dbReference>
<evidence type="ECO:0000259" key="6">
    <source>
        <dbReference type="PROSITE" id="PS50977"/>
    </source>
</evidence>
<evidence type="ECO:0000256" key="2">
    <source>
        <dbReference type="ARBA" id="ARBA00023125"/>
    </source>
</evidence>